<dbReference type="SUPFAM" id="SSF48403">
    <property type="entry name" value="Ankyrin repeat"/>
    <property type="match status" value="1"/>
</dbReference>
<keyword evidence="4" id="KW-1185">Reference proteome</keyword>
<dbReference type="InterPro" id="IPR053210">
    <property type="entry name" value="ANKRD12"/>
</dbReference>
<protein>
    <recommendedName>
        <fullName evidence="5">Ankyrin repeat domain-containing protein 12</fullName>
    </recommendedName>
</protein>
<dbReference type="PANTHER" id="PTHR24149">
    <property type="entry name" value="ANKYRIN REPEAT DOMAIN-CONTAINING PROTEIN 12"/>
    <property type="match status" value="1"/>
</dbReference>
<dbReference type="InterPro" id="IPR002110">
    <property type="entry name" value="Ankyrin_rpt"/>
</dbReference>
<dbReference type="Pfam" id="PF00023">
    <property type="entry name" value="Ank"/>
    <property type="match status" value="1"/>
</dbReference>
<feature type="region of interest" description="Disordered" evidence="2">
    <location>
        <begin position="656"/>
        <end position="688"/>
    </location>
</feature>
<sequence length="1148" mass="127083">MVLLSSIMIAHQKQEKFRPTLMIQYAHETKLYVRTPQSDGKLIKRKLLSPGSSPPYDEDKKTTPSKRKRGSVSLESSPIPSTGTTPKTPGSLPRSGVPLSERQQLAMLMKMTDDTSQDSTGKPLSPTTPSSVKKPFDKKVYKRNDRGETPLHLAAIKGDDKMIKKLIKAGADVNVVDYAGWTPLHEACNHGFLSTTKQLIKAGANVNVLGLENDTPLHDASINGHGEIVELLVKKGANPLQQNVKGRTPMDVAATPEIIALLKREIIASSSDNSSADETRSSMSPADSDGSGDDLDNQSHKFIDMDDSSNSPGDSVRSEKEKEKAPNSKKLLNLSLENRQQLTSPRLCLKFQRDLGAQGTQKAKDSLEPQYTKYSVVSMDVGEDKILSPADSLVSSIDSDLYDPLLDTSYSSNKYKISIGEDSSETVKTNSSELTEKEYNSISSFVNKEAGNFLNSSDKNSVSVFDKLSLKKTLETQSWSPHHGDSEELDMSKEHVKHRYGSSLVESVSHIPQLEVNHHTSRLKEAASVSVESSSQHCLQIPLTSSGSNSSGVLYKSDKSGVSVSNITSSSVTSNKNNSSVSPCEVFSSSASSSCMTSLPVSSSVSTMTTSSFALSSSTAPSFSVGSLRWELRSVAASPKNEECSVYSGKVDNVRTASSSPGRSTHCDKFEASTSGKSSRPSSPKVPPLKIIIPTNSDSVGTKVLAKQSLPYVLKTTREQEGLSKVEFTTDSELHFLRIPHTFSPYTVPMAIDRPAHNEQEQEMEDEELGTVNITTAASRVDSGDHMFLIDGEGTEKDASSVKSKDSDKDKEKQESKKEEPTQRVLRSSVRSHLHQQHQQQQQKQPPLQKQDNKEKTGIGGGDQTLEQPTSRVTRSAVDEEDISIHPRKRKLRPKSDPTSSTVAEVVNTSYPPVVIEKPPNPFELYLSIRRQIMMRRQALSIIYPKTPQGYKNFLLKTCNYVIEGNASSTLSVPMLSPPNSVKGPMRDLFIHQEGARYKLRLQHLIEREKLRLSVEQEIVREHGRAARALVNQIIPLSVCTILRDEEIYNIPDHEQADDCKEKNVRSRYSSRQFLSWIQDVYDKYEKIKELLILRQKQEADCLYAVQKMEWEWKLIEIGHCDHNSTPAIDELHVPLVQVTDNFDLRPS</sequence>
<feature type="compositionally biased region" description="Polar residues" evidence="2">
    <location>
        <begin position="865"/>
        <end position="874"/>
    </location>
</feature>
<reference evidence="3" key="3">
    <citation type="submission" date="2023-05" db="EMBL/GenBank/DDBJ databases">
        <authorList>
            <person name="Smith C.H."/>
        </authorList>
    </citation>
    <scope>NUCLEOTIDE SEQUENCE</scope>
    <source>
        <strain evidence="3">CHS0354</strain>
        <tissue evidence="3">Mantle</tissue>
    </source>
</reference>
<feature type="compositionally biased region" description="Low complexity" evidence="2">
    <location>
        <begin position="76"/>
        <end position="91"/>
    </location>
</feature>
<evidence type="ECO:0000313" key="4">
    <source>
        <dbReference type="Proteomes" id="UP001195483"/>
    </source>
</evidence>
<feature type="compositionally biased region" description="Basic and acidic residues" evidence="2">
    <location>
        <begin position="794"/>
        <end position="822"/>
    </location>
</feature>
<dbReference type="PROSITE" id="PS50297">
    <property type="entry name" value="ANK_REP_REGION"/>
    <property type="match status" value="3"/>
</dbReference>
<dbReference type="AlphaFoldDB" id="A0AAE0S7M8"/>
<evidence type="ECO:0000313" key="3">
    <source>
        <dbReference type="EMBL" id="KAK3586737.1"/>
    </source>
</evidence>
<organism evidence="3 4">
    <name type="scientific">Potamilus streckersoni</name>
    <dbReference type="NCBI Taxonomy" id="2493646"/>
    <lineage>
        <taxon>Eukaryota</taxon>
        <taxon>Metazoa</taxon>
        <taxon>Spiralia</taxon>
        <taxon>Lophotrochozoa</taxon>
        <taxon>Mollusca</taxon>
        <taxon>Bivalvia</taxon>
        <taxon>Autobranchia</taxon>
        <taxon>Heteroconchia</taxon>
        <taxon>Palaeoheterodonta</taxon>
        <taxon>Unionida</taxon>
        <taxon>Unionoidea</taxon>
        <taxon>Unionidae</taxon>
        <taxon>Ambleminae</taxon>
        <taxon>Lampsilini</taxon>
        <taxon>Potamilus</taxon>
    </lineage>
</organism>
<reference evidence="3" key="2">
    <citation type="journal article" date="2021" name="Genome Biol. Evol.">
        <title>Developing a high-quality reference genome for a parasitic bivalve with doubly uniparental inheritance (Bivalvia: Unionida).</title>
        <authorList>
            <person name="Smith C.H."/>
        </authorList>
    </citation>
    <scope>NUCLEOTIDE SEQUENCE</scope>
    <source>
        <strain evidence="3">CHS0354</strain>
        <tissue evidence="3">Mantle</tissue>
    </source>
</reference>
<dbReference type="Gene3D" id="1.25.40.20">
    <property type="entry name" value="Ankyrin repeat-containing domain"/>
    <property type="match status" value="1"/>
</dbReference>
<feature type="repeat" description="ANK" evidence="1">
    <location>
        <begin position="212"/>
        <end position="244"/>
    </location>
</feature>
<feature type="region of interest" description="Disordered" evidence="2">
    <location>
        <begin position="777"/>
        <end position="902"/>
    </location>
</feature>
<feature type="compositionally biased region" description="Basic and acidic residues" evidence="2">
    <location>
        <begin position="316"/>
        <end position="326"/>
    </location>
</feature>
<dbReference type="PROSITE" id="PS50088">
    <property type="entry name" value="ANK_REPEAT"/>
    <property type="match status" value="3"/>
</dbReference>
<gene>
    <name evidence="3" type="ORF">CHS0354_014767</name>
</gene>
<feature type="compositionally biased region" description="Polar residues" evidence="2">
    <location>
        <begin position="117"/>
        <end position="131"/>
    </location>
</feature>
<keyword evidence="1" id="KW-0040">ANK repeat</keyword>
<feature type="compositionally biased region" description="Basic and acidic residues" evidence="2">
    <location>
        <begin position="134"/>
        <end position="145"/>
    </location>
</feature>
<reference evidence="3" key="1">
    <citation type="journal article" date="2021" name="Genome Biol. Evol.">
        <title>A High-Quality Reference Genome for a Parasitic Bivalve with Doubly Uniparental Inheritance (Bivalvia: Unionida).</title>
        <authorList>
            <person name="Smith C.H."/>
        </authorList>
    </citation>
    <scope>NUCLEOTIDE SEQUENCE</scope>
    <source>
        <strain evidence="3">CHS0354</strain>
    </source>
</reference>
<feature type="repeat" description="ANK" evidence="1">
    <location>
        <begin position="179"/>
        <end position="211"/>
    </location>
</feature>
<comment type="caution">
    <text evidence="3">The sequence shown here is derived from an EMBL/GenBank/DDBJ whole genome shotgun (WGS) entry which is preliminary data.</text>
</comment>
<feature type="compositionally biased region" description="Low complexity" evidence="2">
    <location>
        <begin position="673"/>
        <end position="683"/>
    </location>
</feature>
<proteinExistence type="predicted"/>
<dbReference type="Proteomes" id="UP001195483">
    <property type="component" value="Unassembled WGS sequence"/>
</dbReference>
<feature type="region of interest" description="Disordered" evidence="2">
    <location>
        <begin position="111"/>
        <end position="145"/>
    </location>
</feature>
<dbReference type="InterPro" id="IPR036770">
    <property type="entry name" value="Ankyrin_rpt-contain_sf"/>
</dbReference>
<feature type="compositionally biased region" description="Low complexity" evidence="2">
    <location>
        <begin position="837"/>
        <end position="850"/>
    </location>
</feature>
<dbReference type="PANTHER" id="PTHR24149:SF14">
    <property type="entry name" value="ANKYRIN REPEAT DOMAIN 12"/>
    <property type="match status" value="1"/>
</dbReference>
<dbReference type="SMART" id="SM00248">
    <property type="entry name" value="ANK"/>
    <property type="match status" value="3"/>
</dbReference>
<dbReference type="GO" id="GO:0005654">
    <property type="term" value="C:nucleoplasm"/>
    <property type="evidence" value="ECO:0007669"/>
    <property type="project" value="TreeGrafter"/>
</dbReference>
<feature type="repeat" description="ANK" evidence="1">
    <location>
        <begin position="146"/>
        <end position="178"/>
    </location>
</feature>
<evidence type="ECO:0000256" key="1">
    <source>
        <dbReference type="PROSITE-ProRule" id="PRU00023"/>
    </source>
</evidence>
<evidence type="ECO:0008006" key="5">
    <source>
        <dbReference type="Google" id="ProtNLM"/>
    </source>
</evidence>
<feature type="region of interest" description="Disordered" evidence="2">
    <location>
        <begin position="42"/>
        <end position="97"/>
    </location>
</feature>
<dbReference type="Pfam" id="PF12796">
    <property type="entry name" value="Ank_2"/>
    <property type="match status" value="1"/>
</dbReference>
<evidence type="ECO:0000256" key="2">
    <source>
        <dbReference type="SAM" id="MobiDB-lite"/>
    </source>
</evidence>
<dbReference type="EMBL" id="JAEAOA010000903">
    <property type="protein sequence ID" value="KAK3586737.1"/>
    <property type="molecule type" value="Genomic_DNA"/>
</dbReference>
<name>A0AAE0S7M8_9BIVA</name>
<accession>A0AAE0S7M8</accession>
<feature type="region of interest" description="Disordered" evidence="2">
    <location>
        <begin position="270"/>
        <end position="336"/>
    </location>
</feature>